<dbReference type="AlphaFoldDB" id="A0A1F6PES5"/>
<name>A0A1F6PES5_9BACT</name>
<comment type="similarity">
    <text evidence="1">Belongs to the prokaryotic/mitochondrial release factor family.</text>
</comment>
<evidence type="ECO:0000313" key="4">
    <source>
        <dbReference type="Proteomes" id="UP000178254"/>
    </source>
</evidence>
<evidence type="ECO:0000313" key="3">
    <source>
        <dbReference type="EMBL" id="OGH94628.1"/>
    </source>
</evidence>
<gene>
    <name evidence="3" type="ORF">A2538_04315</name>
</gene>
<reference evidence="3 4" key="1">
    <citation type="journal article" date="2016" name="Nat. Commun.">
        <title>Thousands of microbial genomes shed light on interconnected biogeochemical processes in an aquifer system.</title>
        <authorList>
            <person name="Anantharaman K."/>
            <person name="Brown C.T."/>
            <person name="Hug L.A."/>
            <person name="Sharon I."/>
            <person name="Castelle C.J."/>
            <person name="Probst A.J."/>
            <person name="Thomas B.C."/>
            <person name="Singh A."/>
            <person name="Wilkins M.J."/>
            <person name="Karaoz U."/>
            <person name="Brodie E.L."/>
            <person name="Williams K.H."/>
            <person name="Hubbard S.S."/>
            <person name="Banfield J.F."/>
        </authorList>
    </citation>
    <scope>NUCLEOTIDE SEQUENCE [LARGE SCALE GENOMIC DNA]</scope>
</reference>
<sequence>MKVSVTPYFSIPDKEIQMTYARSSGAGGQNVNKTSTKVILRWSVRGSRVLTWEQKIRVRSKLVNRINSNDEVVILSEEERSQLQNRFKAKSRLDKLVTMALRVPKKRRLTQPTYSSKIKRLDSKKLHSRAKTARRAIK</sequence>
<dbReference type="EMBL" id="MFRE01000006">
    <property type="protein sequence ID" value="OGH94628.1"/>
    <property type="molecule type" value="Genomic_DNA"/>
</dbReference>
<dbReference type="Pfam" id="PF00472">
    <property type="entry name" value="RF-1"/>
    <property type="match status" value="1"/>
</dbReference>
<dbReference type="InterPro" id="IPR000352">
    <property type="entry name" value="Pep_chain_release_fac_I"/>
</dbReference>
<dbReference type="PANTHER" id="PTHR47814:SF1">
    <property type="entry name" value="PEPTIDYL-TRNA HYDROLASE ARFB"/>
    <property type="match status" value="1"/>
</dbReference>
<dbReference type="GO" id="GO:0003747">
    <property type="term" value="F:translation release factor activity"/>
    <property type="evidence" value="ECO:0007669"/>
    <property type="project" value="InterPro"/>
</dbReference>
<dbReference type="PROSITE" id="PS00745">
    <property type="entry name" value="RF_PROK_I"/>
    <property type="match status" value="1"/>
</dbReference>
<evidence type="ECO:0000256" key="1">
    <source>
        <dbReference type="ARBA" id="ARBA00010835"/>
    </source>
</evidence>
<proteinExistence type="inferred from homology"/>
<dbReference type="Gene3D" id="3.30.160.20">
    <property type="match status" value="1"/>
</dbReference>
<dbReference type="GO" id="GO:0004045">
    <property type="term" value="F:peptidyl-tRNA hydrolase activity"/>
    <property type="evidence" value="ECO:0007669"/>
    <property type="project" value="TreeGrafter"/>
</dbReference>
<dbReference type="Proteomes" id="UP000178254">
    <property type="component" value="Unassembled WGS sequence"/>
</dbReference>
<dbReference type="InterPro" id="IPR045853">
    <property type="entry name" value="Pep_chain_release_fac_I_sf"/>
</dbReference>
<dbReference type="GO" id="GO:0043022">
    <property type="term" value="F:ribosome binding"/>
    <property type="evidence" value="ECO:0007669"/>
    <property type="project" value="TreeGrafter"/>
</dbReference>
<dbReference type="PANTHER" id="PTHR47814">
    <property type="entry name" value="PEPTIDYL-TRNA HYDROLASE ARFB"/>
    <property type="match status" value="1"/>
</dbReference>
<organism evidence="3 4">
    <name type="scientific">Candidatus Magasanikbacteria bacterium RIFOXYD2_FULL_41_14</name>
    <dbReference type="NCBI Taxonomy" id="1798709"/>
    <lineage>
        <taxon>Bacteria</taxon>
        <taxon>Candidatus Magasanikiibacteriota</taxon>
    </lineage>
</organism>
<dbReference type="NCBIfam" id="NF006718">
    <property type="entry name" value="PRK09256.1"/>
    <property type="match status" value="1"/>
</dbReference>
<accession>A0A1F6PES5</accession>
<dbReference type="SUPFAM" id="SSF75620">
    <property type="entry name" value="Release factor"/>
    <property type="match status" value="1"/>
</dbReference>
<evidence type="ECO:0000259" key="2">
    <source>
        <dbReference type="PROSITE" id="PS00745"/>
    </source>
</evidence>
<dbReference type="GO" id="GO:0072344">
    <property type="term" value="P:rescue of stalled ribosome"/>
    <property type="evidence" value="ECO:0007669"/>
    <property type="project" value="TreeGrafter"/>
</dbReference>
<comment type="caution">
    <text evidence="3">The sequence shown here is derived from an EMBL/GenBank/DDBJ whole genome shotgun (WGS) entry which is preliminary data.</text>
</comment>
<protein>
    <recommendedName>
        <fullName evidence="2">Prokaryotic-type class I peptide chain release factors domain-containing protein</fullName>
    </recommendedName>
</protein>
<feature type="domain" description="Prokaryotic-type class I peptide chain release factors" evidence="2">
    <location>
        <begin position="22"/>
        <end position="38"/>
    </location>
</feature>
<dbReference type="STRING" id="1798709.A2538_04315"/>